<gene>
    <name evidence="4" type="ORF">GPM918_LOCUS31955</name>
    <name evidence="5" type="ORF">SRO942_LOCUS32610</name>
</gene>
<dbReference type="OrthoDB" id="10255128at2759"/>
<reference evidence="4" key="1">
    <citation type="submission" date="2021-02" db="EMBL/GenBank/DDBJ databases">
        <authorList>
            <person name="Nowell W R."/>
        </authorList>
    </citation>
    <scope>NUCLEOTIDE SEQUENCE</scope>
</reference>
<dbReference type="GO" id="GO:0005886">
    <property type="term" value="C:plasma membrane"/>
    <property type="evidence" value="ECO:0007669"/>
    <property type="project" value="TreeGrafter"/>
</dbReference>
<keyword evidence="6" id="KW-1185">Reference proteome</keyword>
<dbReference type="InterPro" id="IPR027267">
    <property type="entry name" value="AH/BAR_dom_sf"/>
</dbReference>
<feature type="domain" description="F-BAR" evidence="3">
    <location>
        <begin position="19"/>
        <end position="287"/>
    </location>
</feature>
<dbReference type="Proteomes" id="UP000681722">
    <property type="component" value="Unassembled WGS sequence"/>
</dbReference>
<dbReference type="SMART" id="SM00055">
    <property type="entry name" value="FCH"/>
    <property type="match status" value="1"/>
</dbReference>
<evidence type="ECO:0000256" key="1">
    <source>
        <dbReference type="PROSITE-ProRule" id="PRU01077"/>
    </source>
</evidence>
<evidence type="ECO:0000313" key="6">
    <source>
        <dbReference type="Proteomes" id="UP000663829"/>
    </source>
</evidence>
<sequence>MILQCIMSQTTPERILSNPWYGKGFFEPNQYKVAIERCKNGSDSCGLFTKCIQQRVNIERDYIGALKKWSLTWQKEIQRCQEYGSNKATWFASVIAGEQHSHTHSEIADKLENVIEKISQYQKDNYSKSYIHTRKVKEFEKDFEQAQKGWLKLIRKLEDAKKLSDEAKEKLTKSEPANRAIQSDSGVSDEQKRKVKETVETLKKESAAQESKFNQLNEDMNNARPEYEKNMTTVLNRTHEFEKNRLEFFKQMFQDYHDSLFRIKPENLEKASTDFKKALESHNSTKDIAWWNSTYGTGSSAGPKFEGTINT</sequence>
<evidence type="ECO:0000259" key="3">
    <source>
        <dbReference type="PROSITE" id="PS51741"/>
    </source>
</evidence>
<dbReference type="InterPro" id="IPR001060">
    <property type="entry name" value="FCH_dom"/>
</dbReference>
<dbReference type="EMBL" id="CAJOBC010076814">
    <property type="protein sequence ID" value="CAF4261248.1"/>
    <property type="molecule type" value="Genomic_DNA"/>
</dbReference>
<dbReference type="InterPro" id="IPR031160">
    <property type="entry name" value="F_BAR_dom"/>
</dbReference>
<evidence type="ECO:0000313" key="5">
    <source>
        <dbReference type="EMBL" id="CAF4261248.1"/>
    </source>
</evidence>
<organism evidence="4 6">
    <name type="scientific">Didymodactylos carnosus</name>
    <dbReference type="NCBI Taxonomy" id="1234261"/>
    <lineage>
        <taxon>Eukaryota</taxon>
        <taxon>Metazoa</taxon>
        <taxon>Spiralia</taxon>
        <taxon>Gnathifera</taxon>
        <taxon>Rotifera</taxon>
        <taxon>Eurotatoria</taxon>
        <taxon>Bdelloidea</taxon>
        <taxon>Philodinida</taxon>
        <taxon>Philodinidae</taxon>
        <taxon>Didymodactylos</taxon>
    </lineage>
</organism>
<dbReference type="GO" id="GO:0007010">
    <property type="term" value="P:cytoskeleton organization"/>
    <property type="evidence" value="ECO:0007669"/>
    <property type="project" value="TreeGrafter"/>
</dbReference>
<keyword evidence="1" id="KW-0175">Coiled coil</keyword>
<proteinExistence type="predicted"/>
<feature type="region of interest" description="Disordered" evidence="2">
    <location>
        <begin position="167"/>
        <end position="210"/>
    </location>
</feature>
<dbReference type="GO" id="GO:0005543">
    <property type="term" value="F:phospholipid binding"/>
    <property type="evidence" value="ECO:0007669"/>
    <property type="project" value="TreeGrafter"/>
</dbReference>
<dbReference type="PROSITE" id="PS51741">
    <property type="entry name" value="F_BAR"/>
    <property type="match status" value="1"/>
</dbReference>
<dbReference type="AlphaFoldDB" id="A0A815J4E7"/>
<dbReference type="GO" id="GO:0005768">
    <property type="term" value="C:endosome"/>
    <property type="evidence" value="ECO:0007669"/>
    <property type="project" value="TreeGrafter"/>
</dbReference>
<dbReference type="Gene3D" id="1.20.1270.60">
    <property type="entry name" value="Arfaptin homology (AH) domain/BAR domain"/>
    <property type="match status" value="1"/>
</dbReference>
<dbReference type="EMBL" id="CAJNOQ010016024">
    <property type="protein sequence ID" value="CAF1373136.1"/>
    <property type="molecule type" value="Genomic_DNA"/>
</dbReference>
<protein>
    <recommendedName>
        <fullName evidence="3">F-BAR domain-containing protein</fullName>
    </recommendedName>
</protein>
<evidence type="ECO:0000313" key="4">
    <source>
        <dbReference type="EMBL" id="CAF1373136.1"/>
    </source>
</evidence>
<evidence type="ECO:0000256" key="2">
    <source>
        <dbReference type="SAM" id="MobiDB-lite"/>
    </source>
</evidence>
<dbReference type="Pfam" id="PF00611">
    <property type="entry name" value="FCH"/>
    <property type="match status" value="1"/>
</dbReference>
<comment type="caution">
    <text evidence="4">The sequence shown here is derived from an EMBL/GenBank/DDBJ whole genome shotgun (WGS) entry which is preliminary data.</text>
</comment>
<dbReference type="GO" id="GO:0030100">
    <property type="term" value="P:regulation of endocytosis"/>
    <property type="evidence" value="ECO:0007669"/>
    <property type="project" value="TreeGrafter"/>
</dbReference>
<dbReference type="SUPFAM" id="SSF103657">
    <property type="entry name" value="BAR/IMD domain-like"/>
    <property type="match status" value="1"/>
</dbReference>
<dbReference type="PANTHER" id="PTHR23065">
    <property type="entry name" value="PROLINE-SERINE-THREONINE PHOSPHATASE INTERACTING PROTEIN 1"/>
    <property type="match status" value="1"/>
</dbReference>
<feature type="compositionally biased region" description="Basic and acidic residues" evidence="2">
    <location>
        <begin position="189"/>
        <end position="207"/>
    </location>
</feature>
<dbReference type="PANTHER" id="PTHR23065:SF11">
    <property type="entry name" value="SYNDAPIN, ISOFORM C"/>
    <property type="match status" value="1"/>
</dbReference>
<name>A0A815J4E7_9BILA</name>
<dbReference type="Proteomes" id="UP000663829">
    <property type="component" value="Unassembled WGS sequence"/>
</dbReference>
<dbReference type="GO" id="GO:0097320">
    <property type="term" value="P:plasma membrane tubulation"/>
    <property type="evidence" value="ECO:0007669"/>
    <property type="project" value="TreeGrafter"/>
</dbReference>
<accession>A0A815J4E7</accession>